<keyword evidence="9" id="KW-1185">Reference proteome</keyword>
<dbReference type="RefSeq" id="WP_066430076.1">
    <property type="nucleotide sequence ID" value="NZ_CP014227.1"/>
</dbReference>
<feature type="transmembrane region" description="Helical" evidence="6">
    <location>
        <begin position="163"/>
        <end position="183"/>
    </location>
</feature>
<dbReference type="EMBL" id="CP014227">
    <property type="protein sequence ID" value="AMD85463.1"/>
    <property type="molecule type" value="Genomic_DNA"/>
</dbReference>
<name>A0ABM5XDV4_9FLAO</name>
<dbReference type="PANTHER" id="PTHR33545:SF5">
    <property type="entry name" value="UPF0750 MEMBRANE PROTEIN YITT"/>
    <property type="match status" value="1"/>
</dbReference>
<dbReference type="InterPro" id="IPR003740">
    <property type="entry name" value="YitT"/>
</dbReference>
<feature type="transmembrane region" description="Helical" evidence="6">
    <location>
        <begin position="123"/>
        <end position="142"/>
    </location>
</feature>
<evidence type="ECO:0000256" key="5">
    <source>
        <dbReference type="ARBA" id="ARBA00023136"/>
    </source>
</evidence>
<dbReference type="Proteomes" id="UP000065822">
    <property type="component" value="Chromosome"/>
</dbReference>
<evidence type="ECO:0000256" key="2">
    <source>
        <dbReference type="ARBA" id="ARBA00022475"/>
    </source>
</evidence>
<evidence type="ECO:0000256" key="1">
    <source>
        <dbReference type="ARBA" id="ARBA00004651"/>
    </source>
</evidence>
<dbReference type="Pfam" id="PF02588">
    <property type="entry name" value="YitT_membrane"/>
    <property type="match status" value="1"/>
</dbReference>
<feature type="transmembrane region" description="Helical" evidence="6">
    <location>
        <begin position="198"/>
        <end position="218"/>
    </location>
</feature>
<dbReference type="CDD" id="cd16380">
    <property type="entry name" value="YitT_C"/>
    <property type="match status" value="1"/>
</dbReference>
<keyword evidence="4 6" id="KW-1133">Transmembrane helix</keyword>
<feature type="transmembrane region" description="Helical" evidence="6">
    <location>
        <begin position="20"/>
        <end position="39"/>
    </location>
</feature>
<keyword evidence="5 6" id="KW-0472">Membrane</keyword>
<feature type="domain" description="DUF2179" evidence="7">
    <location>
        <begin position="244"/>
        <end position="298"/>
    </location>
</feature>
<sequence length="305" mass="33860">MAISDSKTIKYLKSFYIKDYLTIFIGLTVYAFGLTGFIIPNKIVTGGLAGITLILNYKFGIDLPTAYFVINAALIVVAFKVMSKEFVIRTLISITALSFMIKYGQTYLQPYFQAHPVLSDDFLTVIVGGLLCGTGLGLVYSSNGSTGGTDIIGFLVAKYYRISISRILLIVDVLIVISGYFILDAPEGQEAMKLEKTIYGLILLPLMWQMVEIVINGARQSIQLFIFSKHYDEIATHINTELKRGCTVVDGIGWYTQSSQKILIVIARRTEATSIFRLVRTIDPQAFVTKTNVMGVYGNGFDNLR</sequence>
<gene>
    <name evidence="8" type="ORF">AXF12_08025</name>
</gene>
<proteinExistence type="predicted"/>
<protein>
    <recommendedName>
        <fullName evidence="7">DUF2179 domain-containing protein</fullName>
    </recommendedName>
</protein>
<evidence type="ECO:0000313" key="8">
    <source>
        <dbReference type="EMBL" id="AMD85463.1"/>
    </source>
</evidence>
<dbReference type="PIRSF" id="PIRSF006483">
    <property type="entry name" value="Membrane_protein_YitT"/>
    <property type="match status" value="1"/>
</dbReference>
<keyword evidence="2" id="KW-1003">Cell membrane</keyword>
<evidence type="ECO:0000256" key="4">
    <source>
        <dbReference type="ARBA" id="ARBA00022989"/>
    </source>
</evidence>
<evidence type="ECO:0000256" key="3">
    <source>
        <dbReference type="ARBA" id="ARBA00022692"/>
    </source>
</evidence>
<dbReference type="InterPro" id="IPR019264">
    <property type="entry name" value="DUF2179"/>
</dbReference>
<dbReference type="PANTHER" id="PTHR33545">
    <property type="entry name" value="UPF0750 MEMBRANE PROTEIN YITT-RELATED"/>
    <property type="match status" value="1"/>
</dbReference>
<evidence type="ECO:0000256" key="6">
    <source>
        <dbReference type="SAM" id="Phobius"/>
    </source>
</evidence>
<feature type="transmembrane region" description="Helical" evidence="6">
    <location>
        <begin position="59"/>
        <end position="79"/>
    </location>
</feature>
<accession>A0ABM5XDV4</accession>
<keyword evidence="3 6" id="KW-0812">Transmembrane</keyword>
<dbReference type="Gene3D" id="3.30.70.120">
    <property type="match status" value="1"/>
</dbReference>
<dbReference type="Pfam" id="PF10035">
    <property type="entry name" value="DUF2179"/>
    <property type="match status" value="1"/>
</dbReference>
<dbReference type="InterPro" id="IPR015867">
    <property type="entry name" value="N-reg_PII/ATP_PRibTrfase_C"/>
</dbReference>
<organism evidence="8 9">
    <name type="scientific">Capnocytophaga haemolytica</name>
    <dbReference type="NCBI Taxonomy" id="45243"/>
    <lineage>
        <taxon>Bacteria</taxon>
        <taxon>Pseudomonadati</taxon>
        <taxon>Bacteroidota</taxon>
        <taxon>Flavobacteriia</taxon>
        <taxon>Flavobacteriales</taxon>
        <taxon>Flavobacteriaceae</taxon>
        <taxon>Capnocytophaga</taxon>
    </lineage>
</organism>
<reference evidence="8 9" key="1">
    <citation type="submission" date="2016-02" db="EMBL/GenBank/DDBJ databases">
        <authorList>
            <person name="Holder M.E."/>
            <person name="Ajami N.J."/>
            <person name="Petrosino J.F."/>
        </authorList>
    </citation>
    <scope>NUCLEOTIDE SEQUENCE [LARGE SCALE GENOMIC DNA]</scope>
    <source>
        <strain evidence="8 9">CCUG 32990</strain>
    </source>
</reference>
<comment type="subcellular location">
    <subcellularLocation>
        <location evidence="1">Cell membrane</location>
        <topology evidence="1">Multi-pass membrane protein</topology>
    </subcellularLocation>
</comment>
<dbReference type="InterPro" id="IPR051461">
    <property type="entry name" value="UPF0750_membrane"/>
</dbReference>
<evidence type="ECO:0000259" key="7">
    <source>
        <dbReference type="Pfam" id="PF10035"/>
    </source>
</evidence>
<evidence type="ECO:0000313" key="9">
    <source>
        <dbReference type="Proteomes" id="UP000065822"/>
    </source>
</evidence>
<feature type="transmembrane region" description="Helical" evidence="6">
    <location>
        <begin position="86"/>
        <end position="103"/>
    </location>
</feature>